<feature type="compositionally biased region" description="Low complexity" evidence="6">
    <location>
        <begin position="378"/>
        <end position="389"/>
    </location>
</feature>
<evidence type="ECO:0000256" key="2">
    <source>
        <dbReference type="ARBA" id="ARBA00022723"/>
    </source>
</evidence>
<dbReference type="GO" id="GO:0008270">
    <property type="term" value="F:zinc ion binding"/>
    <property type="evidence" value="ECO:0007669"/>
    <property type="project" value="UniProtKB-KW"/>
</dbReference>
<dbReference type="InterPro" id="IPR011333">
    <property type="entry name" value="SKP1/BTB/POZ_sf"/>
</dbReference>
<dbReference type="InterPro" id="IPR051095">
    <property type="entry name" value="Dros_DevTransReg"/>
</dbReference>
<dbReference type="GO" id="GO:0006357">
    <property type="term" value="P:regulation of transcription by RNA polymerase II"/>
    <property type="evidence" value="ECO:0007669"/>
    <property type="project" value="TreeGrafter"/>
</dbReference>
<gene>
    <name evidence="8" type="ORF">Dbus_chr3Rg88</name>
</gene>
<evidence type="ECO:0000313" key="9">
    <source>
        <dbReference type="Proteomes" id="UP000494163"/>
    </source>
</evidence>
<dbReference type="FunFam" id="3.30.710.10:FF:000036">
    <property type="entry name" value="Mod(Mdg4), isoform H"/>
    <property type="match status" value="1"/>
</dbReference>
<feature type="region of interest" description="Disordered" evidence="6">
    <location>
        <begin position="378"/>
        <end position="397"/>
    </location>
</feature>
<proteinExistence type="predicted"/>
<comment type="subcellular location">
    <subcellularLocation>
        <location evidence="1">Nucleus</location>
    </subcellularLocation>
</comment>
<feature type="region of interest" description="Disordered" evidence="6">
    <location>
        <begin position="314"/>
        <end position="339"/>
    </location>
</feature>
<dbReference type="Proteomes" id="UP000494163">
    <property type="component" value="Chromosome 3R"/>
</dbReference>
<keyword evidence="3" id="KW-0863">Zinc-finger</keyword>
<keyword evidence="9" id="KW-1185">Reference proteome</keyword>
<evidence type="ECO:0000256" key="3">
    <source>
        <dbReference type="ARBA" id="ARBA00022771"/>
    </source>
</evidence>
<dbReference type="PROSITE" id="PS50097">
    <property type="entry name" value="BTB"/>
    <property type="match status" value="1"/>
</dbReference>
<keyword evidence="2" id="KW-0479">Metal-binding</keyword>
<reference evidence="8 9" key="1">
    <citation type="submission" date="2015-08" db="EMBL/GenBank/DDBJ databases">
        <title>Ancestral chromatin configuration constrains chromatin evolution on differentiating sex chromosomes in Drosophila.</title>
        <authorList>
            <person name="Zhou Q."/>
            <person name="Bachtrog D."/>
        </authorList>
    </citation>
    <scope>NUCLEOTIDE SEQUENCE [LARGE SCALE GENOMIC DNA]</scope>
    <source>
        <tissue evidence="8">Whole larvae</tissue>
    </source>
</reference>
<dbReference type="Pfam" id="PF04500">
    <property type="entry name" value="FLYWCH"/>
    <property type="match status" value="2"/>
</dbReference>
<protein>
    <submittedName>
        <fullName evidence="8">Mod-mdg4</fullName>
    </submittedName>
</protein>
<evidence type="ECO:0000259" key="7">
    <source>
        <dbReference type="PROSITE" id="PS50097"/>
    </source>
</evidence>
<evidence type="ECO:0000256" key="4">
    <source>
        <dbReference type="ARBA" id="ARBA00022833"/>
    </source>
</evidence>
<evidence type="ECO:0000256" key="5">
    <source>
        <dbReference type="ARBA" id="ARBA00023242"/>
    </source>
</evidence>
<dbReference type="CDD" id="cd18315">
    <property type="entry name" value="BTB_POZ_BAB-like"/>
    <property type="match status" value="1"/>
</dbReference>
<dbReference type="SUPFAM" id="SSF54695">
    <property type="entry name" value="POZ domain"/>
    <property type="match status" value="1"/>
</dbReference>
<dbReference type="PANTHER" id="PTHR23110:SF92">
    <property type="entry name" value="MODIFIER OF MDG4"/>
    <property type="match status" value="1"/>
</dbReference>
<evidence type="ECO:0000256" key="6">
    <source>
        <dbReference type="SAM" id="MobiDB-lite"/>
    </source>
</evidence>
<dbReference type="Gene3D" id="2.20.25.240">
    <property type="match status" value="2"/>
</dbReference>
<sequence length="846" mass="93804">MADDEQFSLCWNNFNTNLSAGFHESLCRGDLVDVSLAAEGHIVKAHRLVLSVCSPFFRKMFTQMPSNTHAIVFLNNVSHSALKDLIQFMYCGEVNVKQDALPAFISTAESLQIKGLTDNDPAPQPPQEPTPPPAAPQVQQQQQQQQQQQVPTQRVQRQQQRASARYKIETVDDVLGDDKGTTQIVIQTTAVPQATIVQQQPQHIQAQHLQTGTTTTTATLVSTNKRSARGGSMVGSGTVKRSKTSTANVIDSMDTATETATTATTQLAPQQITVQTTVVSADTKVHQGRQAQQQQATAQEEEYIELPMDMPTKSEPDYSEEHGDVAVDGDTSYVEDDTYGDMRYDDSYFTENEDQAGAQTAATASGSVAATTSKAVVKQQQSQSYSDSSFVDTGGEQGNTEAQAGKIKFIRSQKKNAQLVYMDYIYNKKLTQANGQTTWRCADVLKLRCKAVVITKNGEFLDARRDHNHESHAVRIGLRQLYNVEEELEEYIEICASNPKLSQYLCSSNISIMPTKDGKECKLFVPASEANEIEMQELEEENSANDSELLFIESPWSTPCLVLNGYMYNCHSRKNHKEYWRCHNYSKKAHEERCRSRCVLENGKLKSITGGLHNHMPHKEKIEKIIQRNRLATASTELKKTHAPQSLRAVEIKLEPTTSTTPIPSDPACLSDDESMRKPYTLPKILDGKFYKNIQPNQKTPGAIQATCTTCFGLISGTTKSTGNFLSHIKRRHKELLPLCQLYCQAKSNVTINTKPAPSTTPAISTLPAVSEQPPSITQLPLPTSYATTATHLAMPMPLAMPLSMPVTVQAPQMMAIMQQHQRQQQLPQLQALSQAHGTVYISKDY</sequence>
<feature type="compositionally biased region" description="Low complexity" evidence="6">
    <location>
        <begin position="136"/>
        <end position="161"/>
    </location>
</feature>
<dbReference type="PANTHER" id="PTHR23110">
    <property type="entry name" value="BTB DOMAIN TRANSCRIPTION FACTOR"/>
    <property type="match status" value="1"/>
</dbReference>
<dbReference type="InterPro" id="IPR007588">
    <property type="entry name" value="Znf_FLYWCH"/>
</dbReference>
<accession>A0A0M4ELS4</accession>
<dbReference type="Pfam" id="PF00651">
    <property type="entry name" value="BTB"/>
    <property type="match status" value="1"/>
</dbReference>
<dbReference type="OMA" id="GNELVFI"/>
<evidence type="ECO:0000256" key="1">
    <source>
        <dbReference type="ARBA" id="ARBA00004123"/>
    </source>
</evidence>
<dbReference type="GO" id="GO:0005634">
    <property type="term" value="C:nucleus"/>
    <property type="evidence" value="ECO:0007669"/>
    <property type="project" value="UniProtKB-SubCell"/>
</dbReference>
<name>A0A0M4ELS4_DROBS</name>
<dbReference type="EMBL" id="CP012526">
    <property type="protein sequence ID" value="ALC45338.1"/>
    <property type="molecule type" value="Genomic_DNA"/>
</dbReference>
<organism evidence="8 9">
    <name type="scientific">Drosophila busckii</name>
    <name type="common">Fruit fly</name>
    <dbReference type="NCBI Taxonomy" id="30019"/>
    <lineage>
        <taxon>Eukaryota</taxon>
        <taxon>Metazoa</taxon>
        <taxon>Ecdysozoa</taxon>
        <taxon>Arthropoda</taxon>
        <taxon>Hexapoda</taxon>
        <taxon>Insecta</taxon>
        <taxon>Pterygota</taxon>
        <taxon>Neoptera</taxon>
        <taxon>Endopterygota</taxon>
        <taxon>Diptera</taxon>
        <taxon>Brachycera</taxon>
        <taxon>Muscomorpha</taxon>
        <taxon>Ephydroidea</taxon>
        <taxon>Drosophilidae</taxon>
        <taxon>Drosophila</taxon>
    </lineage>
</organism>
<feature type="region of interest" description="Disordered" evidence="6">
    <location>
        <begin position="115"/>
        <end position="164"/>
    </location>
</feature>
<feature type="domain" description="BTB" evidence="7">
    <location>
        <begin position="32"/>
        <end position="98"/>
    </location>
</feature>
<evidence type="ECO:0000313" key="8">
    <source>
        <dbReference type="EMBL" id="ALC45338.1"/>
    </source>
</evidence>
<dbReference type="SMART" id="SM00225">
    <property type="entry name" value="BTB"/>
    <property type="match status" value="1"/>
</dbReference>
<dbReference type="AlphaFoldDB" id="A0A0M4ELS4"/>
<dbReference type="OrthoDB" id="2311693at2759"/>
<keyword evidence="5" id="KW-0539">Nucleus</keyword>
<dbReference type="Gene3D" id="3.30.710.10">
    <property type="entry name" value="Potassium Channel Kv1.1, Chain A"/>
    <property type="match status" value="1"/>
</dbReference>
<feature type="compositionally biased region" description="Basic and acidic residues" evidence="6">
    <location>
        <begin position="314"/>
        <end position="325"/>
    </location>
</feature>
<dbReference type="STRING" id="30019.A0A0M4ELS4"/>
<feature type="compositionally biased region" description="Pro residues" evidence="6">
    <location>
        <begin position="122"/>
        <end position="135"/>
    </location>
</feature>
<keyword evidence="4" id="KW-0862">Zinc</keyword>
<dbReference type="InterPro" id="IPR000210">
    <property type="entry name" value="BTB/POZ_dom"/>
</dbReference>